<dbReference type="GO" id="GO:0031047">
    <property type="term" value="P:regulatory ncRNA-mediated gene silencing"/>
    <property type="evidence" value="ECO:0007669"/>
    <property type="project" value="UniProtKB-UniRule"/>
</dbReference>
<keyword evidence="1" id="KW-0943">RNA-mediated gene silencing</keyword>
<keyword evidence="1" id="KW-0810">Translation regulation</keyword>
<keyword evidence="1" id="KW-0963">Cytoplasm</keyword>
<sequence>MPACNLHFGLLCLRNGLVLIPENLTAFLNEKDQKESSETDGNNSDETLSHSHASTSIPAAPSAPVKGQEIQQLKNSILAGISYVSLVLGDYVLSLDHAQTLLSQPKLCGSI</sequence>
<comment type="subcellular location">
    <subcellularLocation>
        <location evidence="1">Cytoplasm</location>
    </subcellularLocation>
    <subcellularLocation>
        <location evidence="1">Nucleus</location>
    </subcellularLocation>
</comment>
<dbReference type="PANTHER" id="PTHR12979">
    <property type="entry name" value="CCR4-NOT TRANSCRIPTION COMPLEX SUBUNIT 10"/>
    <property type="match status" value="1"/>
</dbReference>
<organism evidence="3 4">
    <name type="scientific">Paramuricea clavata</name>
    <name type="common">Red gorgonian</name>
    <name type="synonym">Violescent sea-whip</name>
    <dbReference type="NCBI Taxonomy" id="317549"/>
    <lineage>
        <taxon>Eukaryota</taxon>
        <taxon>Metazoa</taxon>
        <taxon>Cnidaria</taxon>
        <taxon>Anthozoa</taxon>
        <taxon>Octocorallia</taxon>
        <taxon>Malacalcyonacea</taxon>
        <taxon>Plexauridae</taxon>
        <taxon>Paramuricea</taxon>
    </lineage>
</organism>
<comment type="function">
    <text evidence="1">Component of the CCR4-NOT complex which is one of the major cellular mRNA deadenylases and is linked to various cellular processes including bulk mRNA degradation, miRNA-mediated repression, translational repression during translational initiation and general transcription regulation.</text>
</comment>
<dbReference type="InterPro" id="IPR039740">
    <property type="entry name" value="CNOT10"/>
</dbReference>
<gene>
    <name evidence="3" type="ORF">PACLA_8A033604</name>
</gene>
<dbReference type="Proteomes" id="UP001152795">
    <property type="component" value="Unassembled WGS sequence"/>
</dbReference>
<comment type="caution">
    <text evidence="3">The sequence shown here is derived from an EMBL/GenBank/DDBJ whole genome shotgun (WGS) entry which is preliminary data.</text>
</comment>
<dbReference type="AlphaFoldDB" id="A0A6S7JBH2"/>
<dbReference type="GO" id="GO:0030014">
    <property type="term" value="C:CCR4-NOT complex"/>
    <property type="evidence" value="ECO:0007669"/>
    <property type="project" value="UniProtKB-UniRule"/>
</dbReference>
<feature type="non-terminal residue" evidence="3">
    <location>
        <position position="1"/>
    </location>
</feature>
<dbReference type="GO" id="GO:0006402">
    <property type="term" value="P:mRNA catabolic process"/>
    <property type="evidence" value="ECO:0007669"/>
    <property type="project" value="TreeGrafter"/>
</dbReference>
<dbReference type="GO" id="GO:0017148">
    <property type="term" value="P:negative regulation of translation"/>
    <property type="evidence" value="ECO:0007669"/>
    <property type="project" value="TreeGrafter"/>
</dbReference>
<keyword evidence="1" id="KW-0805">Transcription regulation</keyword>
<accession>A0A6S7JBH2</accession>
<evidence type="ECO:0000313" key="3">
    <source>
        <dbReference type="EMBL" id="CAB4029486.1"/>
    </source>
</evidence>
<evidence type="ECO:0000256" key="2">
    <source>
        <dbReference type="SAM" id="MobiDB-lite"/>
    </source>
</evidence>
<dbReference type="OrthoDB" id="25157at2759"/>
<evidence type="ECO:0000256" key="1">
    <source>
        <dbReference type="RuleBase" id="RU367083"/>
    </source>
</evidence>
<reference evidence="3" key="1">
    <citation type="submission" date="2020-04" db="EMBL/GenBank/DDBJ databases">
        <authorList>
            <person name="Alioto T."/>
            <person name="Alioto T."/>
            <person name="Gomez Garrido J."/>
        </authorList>
    </citation>
    <scope>NUCLEOTIDE SEQUENCE</scope>
    <source>
        <strain evidence="3">A484AB</strain>
    </source>
</reference>
<dbReference type="GO" id="GO:0005737">
    <property type="term" value="C:cytoplasm"/>
    <property type="evidence" value="ECO:0007669"/>
    <property type="project" value="UniProtKB-SubCell"/>
</dbReference>
<keyword evidence="1" id="KW-0804">Transcription</keyword>
<comment type="similarity">
    <text evidence="1">Belongs to the CNOT10 family.</text>
</comment>
<name>A0A6S7JBH2_PARCT</name>
<dbReference type="EMBL" id="CACRXK020016203">
    <property type="protein sequence ID" value="CAB4029486.1"/>
    <property type="molecule type" value="Genomic_DNA"/>
</dbReference>
<keyword evidence="4" id="KW-1185">Reference proteome</keyword>
<proteinExistence type="inferred from homology"/>
<keyword evidence="1" id="KW-0539">Nucleus</keyword>
<feature type="compositionally biased region" description="Low complexity" evidence="2">
    <location>
        <begin position="50"/>
        <end position="64"/>
    </location>
</feature>
<feature type="region of interest" description="Disordered" evidence="2">
    <location>
        <begin position="31"/>
        <end position="65"/>
    </location>
</feature>
<protein>
    <recommendedName>
        <fullName evidence="1">CCR4-NOT transcription complex subunit 10</fullName>
    </recommendedName>
</protein>
<dbReference type="GO" id="GO:0005634">
    <property type="term" value="C:nucleus"/>
    <property type="evidence" value="ECO:0007669"/>
    <property type="project" value="UniProtKB-SubCell"/>
</dbReference>
<evidence type="ECO:0000313" key="4">
    <source>
        <dbReference type="Proteomes" id="UP001152795"/>
    </source>
</evidence>
<dbReference type="PANTHER" id="PTHR12979:SF5">
    <property type="entry name" value="CCR4-NOT TRANSCRIPTION COMPLEX SUBUNIT 10"/>
    <property type="match status" value="1"/>
</dbReference>